<dbReference type="Gene3D" id="3.40.50.1100">
    <property type="match status" value="2"/>
</dbReference>
<dbReference type="CDD" id="cd01561">
    <property type="entry name" value="CBS_like"/>
    <property type="match status" value="1"/>
</dbReference>
<dbReference type="InterPro" id="IPR005856">
    <property type="entry name" value="Cys_synth"/>
</dbReference>
<evidence type="ECO:0000256" key="8">
    <source>
        <dbReference type="PIRSR" id="PIRSR605856-51"/>
    </source>
</evidence>
<protein>
    <recommendedName>
        <fullName evidence="9">Tryptophan synthase beta chain-like PALP domain-containing protein</fullName>
    </recommendedName>
</protein>
<evidence type="ECO:0000256" key="6">
    <source>
        <dbReference type="ARBA" id="ARBA00023192"/>
    </source>
</evidence>
<dbReference type="InterPro" id="IPR050214">
    <property type="entry name" value="Cys_Synth/Cystath_Beta-Synth"/>
</dbReference>
<evidence type="ECO:0000313" key="11">
    <source>
        <dbReference type="EMBL" id="OAE21551.1"/>
    </source>
</evidence>
<dbReference type="InterPro" id="IPR001926">
    <property type="entry name" value="TrpB-like_PALP"/>
</dbReference>
<evidence type="ECO:0000256" key="3">
    <source>
        <dbReference type="ARBA" id="ARBA00022605"/>
    </source>
</evidence>
<name>A0A176VML6_MARPO</name>
<evidence type="ECO:0000313" key="12">
    <source>
        <dbReference type="Proteomes" id="UP000077202"/>
    </source>
</evidence>
<organism evidence="11 12">
    <name type="scientific">Marchantia polymorpha subsp. ruderalis</name>
    <dbReference type="NCBI Taxonomy" id="1480154"/>
    <lineage>
        <taxon>Eukaryota</taxon>
        <taxon>Viridiplantae</taxon>
        <taxon>Streptophyta</taxon>
        <taxon>Embryophyta</taxon>
        <taxon>Marchantiophyta</taxon>
        <taxon>Marchantiopsida</taxon>
        <taxon>Marchantiidae</taxon>
        <taxon>Marchantiales</taxon>
        <taxon>Marchantiaceae</taxon>
        <taxon>Marchantia</taxon>
    </lineage>
</organism>
<reference evidence="11 12" key="1">
    <citation type="submission" date="2016-03" db="EMBL/GenBank/DDBJ databases">
        <title>Mechanisms controlling the formation of the plant cell surface in tip-growing cells are functionally conserved among land plants.</title>
        <authorList>
            <person name="Honkanen S."/>
            <person name="Jones V.A."/>
            <person name="Morieri G."/>
            <person name="Champion C."/>
            <person name="Hetherington A.J."/>
            <person name="Kelly S."/>
            <person name="Saint-Marcoux D."/>
            <person name="Proust H."/>
            <person name="Prescott H."/>
            <person name="Dolan L."/>
        </authorList>
    </citation>
    <scope>NUCLEOTIDE SEQUENCE [LARGE SCALE GENOMIC DNA]</scope>
    <source>
        <strain evidence="12">cv. Tak-1 and cv. Tak-2</strain>
        <tissue evidence="11">Whole gametophyte</tissue>
    </source>
</reference>
<proteinExistence type="inferred from homology"/>
<dbReference type="EMBL" id="LVLJ01003403">
    <property type="protein sequence ID" value="OAE21551.1"/>
    <property type="molecule type" value="Genomic_DNA"/>
</dbReference>
<sequence length="381" mass="40447">MASRIAQLQHVHHLRTGLRGLARALGGISRTTEGMSRDLHEVPSSRRHAQTVTAGTEPTLRIAKDATALVGRTPMVFLSKICEHFGVKAKIAGKVESMQPLSSVKDRIGLAMIQDAEAKGLISPGKTTLVEPTSGNMGIALAFLAASLGYRLILTMPAYTSLERRVVLRSLGAELVLTDPTKGMGGTVAKAHEVLARTPNSHMLQQFENPNNPKVHYETTGPEIWEDTAGKVDIFIAGIGSGGTVTGVGKYLKEKNPNVKIYGLEPLESNILNGGKPGPHQITGTGVGFVPGILDVPMMDGVVEVASEEAIKIARLLASMEGILAGISAGANTAAAIRLGKMPENEGKLITIIIPSTGERYLSTNLFSSLKDECMAMEFEP</sequence>
<feature type="binding site" evidence="7">
    <location>
        <begin position="240"/>
        <end position="244"/>
    </location>
    <ligand>
        <name>pyridoxal 5'-phosphate</name>
        <dbReference type="ChEBI" id="CHEBI:597326"/>
    </ligand>
</feature>
<comment type="similarity">
    <text evidence="2">Belongs to the cysteine synthase/cystathionine beta-synthase family.</text>
</comment>
<keyword evidence="5 7" id="KW-0663">Pyridoxal phosphate</keyword>
<dbReference type="GO" id="GO:0004124">
    <property type="term" value="F:cysteine synthase activity"/>
    <property type="evidence" value="ECO:0007669"/>
    <property type="project" value="InterPro"/>
</dbReference>
<feature type="domain" description="Tryptophan synthase beta chain-like PALP" evidence="9">
    <location>
        <begin position="68"/>
        <end position="354"/>
    </location>
</feature>
<evidence type="ECO:0000256" key="7">
    <source>
        <dbReference type="PIRSR" id="PIRSR605856-50"/>
    </source>
</evidence>
<dbReference type="Proteomes" id="UP001162541">
    <property type="component" value="Chromosome 3"/>
</dbReference>
<evidence type="ECO:0000256" key="2">
    <source>
        <dbReference type="ARBA" id="ARBA00007103"/>
    </source>
</evidence>
<dbReference type="Proteomes" id="UP000077202">
    <property type="component" value="Unassembled WGS sequence"/>
</dbReference>
<dbReference type="GO" id="GO:0006535">
    <property type="term" value="P:cysteine biosynthetic process from serine"/>
    <property type="evidence" value="ECO:0007669"/>
    <property type="project" value="InterPro"/>
</dbReference>
<keyword evidence="3" id="KW-0028">Amino-acid biosynthesis</keyword>
<evidence type="ECO:0000256" key="4">
    <source>
        <dbReference type="ARBA" id="ARBA00022679"/>
    </source>
</evidence>
<keyword evidence="12" id="KW-1185">Reference proteome</keyword>
<reference evidence="13" key="3">
    <citation type="journal article" date="2020" name="Curr. Biol.">
        <title>Chromatin organization in early land plants reveals an ancestral association between H3K27me3, transposons, and constitutive heterochromatin.</title>
        <authorList>
            <person name="Montgomery S.A."/>
            <person name="Tanizawa Y."/>
            <person name="Galik B."/>
            <person name="Wang N."/>
            <person name="Ito T."/>
            <person name="Mochizuki T."/>
            <person name="Akimcheva S."/>
            <person name="Bowman J.L."/>
            <person name="Cognat V."/>
            <person name="Marechal-Drouard L."/>
            <person name="Ekker H."/>
            <person name="Hong S.F."/>
            <person name="Kohchi T."/>
            <person name="Lin S.S."/>
            <person name="Liu L.D."/>
            <person name="Nakamura Y."/>
            <person name="Valeeva L.R."/>
            <person name="Shakirov E.V."/>
            <person name="Shippen D.E."/>
            <person name="Wei W.L."/>
            <person name="Yagura M."/>
            <person name="Yamaoka S."/>
            <person name="Yamato K.T."/>
            <person name="Liu C."/>
            <person name="Berger F."/>
        </authorList>
    </citation>
    <scope>NUCLEOTIDE SEQUENCE [LARGE SCALE GENOMIC DNA]</scope>
    <source>
        <strain evidence="13">Tak-1</strain>
    </source>
</reference>
<reference evidence="10" key="2">
    <citation type="journal article" date="2019" name="Curr. Biol.">
        <title>Chromatin organization in early land plants reveals an ancestral association between H3K27me3, transposons, and constitutive heterochromatin.</title>
        <authorList>
            <person name="Montgomery S.A."/>
            <person name="Tanizawa Y."/>
            <person name="Galik B."/>
            <person name="Wang N."/>
            <person name="Ito T."/>
            <person name="Mochizuki T."/>
            <person name="Akimcheva S."/>
            <person name="Bowman J."/>
            <person name="Cognat V."/>
            <person name="Drouard L."/>
            <person name="Ekker H."/>
            <person name="Houng S."/>
            <person name="Kohchi T."/>
            <person name="Lin S."/>
            <person name="Liu L.D."/>
            <person name="Nakamura Y."/>
            <person name="Valeeva L.R."/>
            <person name="Shakirov E.V."/>
            <person name="Shippen D.E."/>
            <person name="Wei W."/>
            <person name="Yagura M."/>
            <person name="Yamaoka S."/>
            <person name="Yamato K.T."/>
            <person name="Liu C."/>
            <person name="Berger F."/>
        </authorList>
    </citation>
    <scope>NUCLEOTIDE SEQUENCE [LARGE SCALE GENOMIC DNA]</scope>
    <source>
        <strain evidence="10">Tak-1</strain>
    </source>
</reference>
<dbReference type="PANTHER" id="PTHR10314">
    <property type="entry name" value="CYSTATHIONINE BETA-SYNTHASE"/>
    <property type="match status" value="1"/>
</dbReference>
<dbReference type="FunFam" id="3.40.50.1100:FF:000130">
    <property type="entry name" value="Cysteine synthase"/>
    <property type="match status" value="1"/>
</dbReference>
<feature type="binding site" evidence="7">
    <location>
        <position position="328"/>
    </location>
    <ligand>
        <name>pyridoxal 5'-phosphate</name>
        <dbReference type="ChEBI" id="CHEBI:597326"/>
    </ligand>
</feature>
<accession>A0A176VML6</accession>
<dbReference type="NCBIfam" id="TIGR01136">
    <property type="entry name" value="cysKM"/>
    <property type="match status" value="1"/>
</dbReference>
<feature type="binding site" evidence="7">
    <location>
        <position position="136"/>
    </location>
    <ligand>
        <name>pyridoxal 5'-phosphate</name>
        <dbReference type="ChEBI" id="CHEBI:597326"/>
    </ligand>
</feature>
<keyword evidence="4" id="KW-0808">Transferase</keyword>
<dbReference type="SUPFAM" id="SSF53686">
    <property type="entry name" value="Tryptophan synthase beta subunit-like PLP-dependent enzymes"/>
    <property type="match status" value="1"/>
</dbReference>
<dbReference type="FunFam" id="3.40.50.1100:FF:000006">
    <property type="entry name" value="Cysteine synthase"/>
    <property type="match status" value="1"/>
</dbReference>
<evidence type="ECO:0000313" key="10">
    <source>
        <dbReference type="EMBL" id="BBN05501.1"/>
    </source>
</evidence>
<dbReference type="Pfam" id="PF00291">
    <property type="entry name" value="PALP"/>
    <property type="match status" value="1"/>
</dbReference>
<dbReference type="InterPro" id="IPR005859">
    <property type="entry name" value="CysK"/>
</dbReference>
<keyword evidence="6" id="KW-0198">Cysteine biosynthesis</keyword>
<dbReference type="EMBL" id="AP019868">
    <property type="protein sequence ID" value="BBN05501.1"/>
    <property type="molecule type" value="Genomic_DNA"/>
</dbReference>
<dbReference type="InterPro" id="IPR036052">
    <property type="entry name" value="TrpB-like_PALP_sf"/>
</dbReference>
<evidence type="ECO:0000256" key="5">
    <source>
        <dbReference type="ARBA" id="ARBA00022898"/>
    </source>
</evidence>
<gene>
    <name evidence="11" type="ORF">AXG93_2543s1100</name>
    <name evidence="10" type="ORF">Mp_3g13640</name>
</gene>
<evidence type="ECO:0000259" key="9">
    <source>
        <dbReference type="Pfam" id="PF00291"/>
    </source>
</evidence>
<evidence type="ECO:0000256" key="1">
    <source>
        <dbReference type="ARBA" id="ARBA00001933"/>
    </source>
</evidence>
<dbReference type="NCBIfam" id="TIGR01139">
    <property type="entry name" value="cysK"/>
    <property type="match status" value="1"/>
</dbReference>
<feature type="modified residue" description="N6-(pyridoxal phosphate)lysine" evidence="8">
    <location>
        <position position="105"/>
    </location>
</feature>
<comment type="cofactor">
    <cofactor evidence="1 7">
        <name>pyridoxal 5'-phosphate</name>
        <dbReference type="ChEBI" id="CHEBI:597326"/>
    </cofactor>
</comment>
<evidence type="ECO:0000313" key="13">
    <source>
        <dbReference type="Proteomes" id="UP001162541"/>
    </source>
</evidence>
<dbReference type="AlphaFoldDB" id="A0A176VML6"/>